<reference evidence="1 2" key="1">
    <citation type="submission" date="2019-05" db="EMBL/GenBank/DDBJ databases">
        <title>Emergence of the Ug99 lineage of the wheat stem rust pathogen through somatic hybridization.</title>
        <authorList>
            <person name="Li F."/>
            <person name="Upadhyaya N.M."/>
            <person name="Sperschneider J."/>
            <person name="Matny O."/>
            <person name="Nguyen-Phuc H."/>
            <person name="Mago R."/>
            <person name="Raley C."/>
            <person name="Miller M.E."/>
            <person name="Silverstein K.A.T."/>
            <person name="Henningsen E."/>
            <person name="Hirsch C.D."/>
            <person name="Visser B."/>
            <person name="Pretorius Z.A."/>
            <person name="Steffenson B.J."/>
            <person name="Schwessinger B."/>
            <person name="Dodds P.N."/>
            <person name="Figueroa M."/>
        </authorList>
    </citation>
    <scope>NUCLEOTIDE SEQUENCE [LARGE SCALE GENOMIC DNA]</scope>
    <source>
        <strain evidence="1 2">Ug99</strain>
    </source>
</reference>
<evidence type="ECO:0000313" key="2">
    <source>
        <dbReference type="Proteomes" id="UP000325313"/>
    </source>
</evidence>
<accession>A0A5B0N3P0</accession>
<comment type="caution">
    <text evidence="1">The sequence shown here is derived from an EMBL/GenBank/DDBJ whole genome shotgun (WGS) entry which is preliminary data.</text>
</comment>
<sequence length="414" mass="48628">MISQSSVFWQRLETFAAKENLRPLMDAYRDLCHYFENGAPLNKLFEYYQLISRITLEFKEFKENETRRMLSAHIKRLSQLGKHTEGQSGKLDGRIAKDKVENVLRDKSNLFLNYAEELCEDTQAGNIGAFQPNHRATNYQLYQIASLLCGIFSPLHEMKPHEVDYMSLINAQFNLRINKTNLPAIIKHKMNSFSTVLQHQATLYAMELSMDENDPDKQMWDIWGKGFIEAFKIRKEKFNPDLKPLPLKDNMLIWHTVKSLIDREFGGMDEANAEILLKHLDRVHRAVQSRYVFIEVYETIKKINNLDEREKFMQSFGHQMELLNPNNGKPHKLMKQWEFNDLEKVYDSMHRHLCDESLGLWEKKVFILISNLSVDLQMMLNDIFQKAAEEFIIPKLLVTNMETESKDSVLDKVK</sequence>
<name>A0A5B0N3P0_PUCGR</name>
<dbReference type="AlphaFoldDB" id="A0A5B0N3P0"/>
<organism evidence="1 2">
    <name type="scientific">Puccinia graminis f. sp. tritici</name>
    <dbReference type="NCBI Taxonomy" id="56615"/>
    <lineage>
        <taxon>Eukaryota</taxon>
        <taxon>Fungi</taxon>
        <taxon>Dikarya</taxon>
        <taxon>Basidiomycota</taxon>
        <taxon>Pucciniomycotina</taxon>
        <taxon>Pucciniomycetes</taxon>
        <taxon>Pucciniales</taxon>
        <taxon>Pucciniaceae</taxon>
        <taxon>Puccinia</taxon>
    </lineage>
</organism>
<gene>
    <name evidence="1" type="ORF">PGTUg99_033813</name>
</gene>
<protein>
    <submittedName>
        <fullName evidence="1">Uncharacterized protein</fullName>
    </submittedName>
</protein>
<evidence type="ECO:0000313" key="1">
    <source>
        <dbReference type="EMBL" id="KAA1083452.1"/>
    </source>
</evidence>
<dbReference type="Proteomes" id="UP000325313">
    <property type="component" value="Unassembled WGS sequence"/>
</dbReference>
<dbReference type="EMBL" id="VDEP01000438">
    <property type="protein sequence ID" value="KAA1083452.1"/>
    <property type="molecule type" value="Genomic_DNA"/>
</dbReference>
<proteinExistence type="predicted"/>